<sequence>MRTFGKWLGRILLALLVAAVIIGLWKREEIERLLAVNSLFSEEKIVHNFSHMDGAFLSTPVPRGDGLTTELPYGPETELPPEVDTWIDARDVTALVVLKDGAIVYENYFRGTGPEDRRISWSVAKSYLSALVGILLEEGEIASLDDPVTKYAPALRGSAYDGASLRNVLHMASGVTFDEDYLDYDSDINRMGRVVALGGKLDDFTAGISDSFVAPGAQWQYVSIDTHVIGMVVRGATGRNIPDLLSEKIIAPLGLEHAPYYITDGAGTAFVLGGLNMTTRDYARFGQMFAQGGEWNGKQIVPEDWVAASTKPTAPTAEGKIGYGYQWWVPVGAAEGEYMARGIYGQYIYIDTAKGVVIATNAADRKFREAGVSDQNIEIFRKIAASVSDSE</sequence>
<dbReference type="EMBL" id="FNBP01000008">
    <property type="protein sequence ID" value="SDG51678.1"/>
    <property type="molecule type" value="Genomic_DNA"/>
</dbReference>
<dbReference type="InterPro" id="IPR050789">
    <property type="entry name" value="Diverse_Enzym_Activities"/>
</dbReference>
<reference evidence="4" key="1">
    <citation type="submission" date="2016-10" db="EMBL/GenBank/DDBJ databases">
        <authorList>
            <person name="Varghese N."/>
            <person name="Submissions S."/>
        </authorList>
    </citation>
    <scope>NUCLEOTIDE SEQUENCE [LARGE SCALE GENOMIC DNA]</scope>
    <source>
        <strain evidence="4">DSM 16477</strain>
    </source>
</reference>
<dbReference type="RefSeq" id="WP_093743344.1">
    <property type="nucleotide sequence ID" value="NZ_FNBP01000008.1"/>
</dbReference>
<dbReference type="PANTHER" id="PTHR43283">
    <property type="entry name" value="BETA-LACTAMASE-RELATED"/>
    <property type="match status" value="1"/>
</dbReference>
<dbReference type="SUPFAM" id="SSF56601">
    <property type="entry name" value="beta-lactamase/transpeptidase-like"/>
    <property type="match status" value="1"/>
</dbReference>
<proteinExistence type="predicted"/>
<protein>
    <recommendedName>
        <fullName evidence="2">Beta-lactamase-related domain-containing protein</fullName>
    </recommendedName>
</protein>
<evidence type="ECO:0000313" key="3">
    <source>
        <dbReference type="EMBL" id="SDG51678.1"/>
    </source>
</evidence>
<dbReference type="Gene3D" id="3.40.710.10">
    <property type="entry name" value="DD-peptidase/beta-lactamase superfamily"/>
    <property type="match status" value="1"/>
</dbReference>
<name>A0A1G7UWK3_9RHOB</name>
<feature type="domain" description="Beta-lactamase-related" evidence="2">
    <location>
        <begin position="93"/>
        <end position="362"/>
    </location>
</feature>
<keyword evidence="4" id="KW-1185">Reference proteome</keyword>
<dbReference type="InterPro" id="IPR012338">
    <property type="entry name" value="Beta-lactam/transpept-like"/>
</dbReference>
<dbReference type="Pfam" id="PF00144">
    <property type="entry name" value="Beta-lactamase"/>
    <property type="match status" value="1"/>
</dbReference>
<dbReference type="PANTHER" id="PTHR43283:SF14">
    <property type="entry name" value="BLL8153 PROTEIN"/>
    <property type="match status" value="1"/>
</dbReference>
<evidence type="ECO:0000259" key="2">
    <source>
        <dbReference type="Pfam" id="PF00144"/>
    </source>
</evidence>
<evidence type="ECO:0000256" key="1">
    <source>
        <dbReference type="SAM" id="Phobius"/>
    </source>
</evidence>
<dbReference type="STRING" id="218672.SAMN04489759_108132"/>
<organism evidence="3 4">
    <name type="scientific">Sulfitobacter delicatus</name>
    <dbReference type="NCBI Taxonomy" id="218672"/>
    <lineage>
        <taxon>Bacteria</taxon>
        <taxon>Pseudomonadati</taxon>
        <taxon>Pseudomonadota</taxon>
        <taxon>Alphaproteobacteria</taxon>
        <taxon>Rhodobacterales</taxon>
        <taxon>Roseobacteraceae</taxon>
        <taxon>Sulfitobacter</taxon>
    </lineage>
</organism>
<feature type="transmembrane region" description="Helical" evidence="1">
    <location>
        <begin position="7"/>
        <end position="25"/>
    </location>
</feature>
<keyword evidence="1" id="KW-0812">Transmembrane</keyword>
<accession>A0A1G7UWK3</accession>
<dbReference type="InterPro" id="IPR001466">
    <property type="entry name" value="Beta-lactam-related"/>
</dbReference>
<keyword evidence="1" id="KW-0472">Membrane</keyword>
<evidence type="ECO:0000313" key="4">
    <source>
        <dbReference type="Proteomes" id="UP000199399"/>
    </source>
</evidence>
<dbReference type="Proteomes" id="UP000199399">
    <property type="component" value="Unassembled WGS sequence"/>
</dbReference>
<gene>
    <name evidence="3" type="ORF">SAMN04489759_108132</name>
</gene>
<dbReference type="OrthoDB" id="9814204at2"/>
<keyword evidence="1" id="KW-1133">Transmembrane helix</keyword>
<dbReference type="AlphaFoldDB" id="A0A1G7UWK3"/>